<evidence type="ECO:0000313" key="2">
    <source>
        <dbReference type="Proteomes" id="UP000184267"/>
    </source>
</evidence>
<dbReference type="Pfam" id="PF00106">
    <property type="entry name" value="adh_short"/>
    <property type="match status" value="1"/>
</dbReference>
<sequence length="198" mass="20967">MSTARPTCWLVTGANRGVGFEILRQLLASPSNLVVATARVPENATALHDLKKTAKGTLHVIKLDISDFDSIRASAKDLQAILGDTGLDYLINNAAIAPRDTAFTIKPEELLDAFKTNAVGPMLVSQVALPFLEKGIAKKILHISSTGGSVGSADQVGPIVAGYAMTKSALNMLAYKQKLERPDLTVITLCPGWVKTGA</sequence>
<dbReference type="GO" id="GO:0016616">
    <property type="term" value="F:oxidoreductase activity, acting on the CH-OH group of donors, NAD or NADP as acceptor"/>
    <property type="evidence" value="ECO:0007669"/>
    <property type="project" value="TreeGrafter"/>
</dbReference>
<dbReference type="SUPFAM" id="SSF51735">
    <property type="entry name" value="NAD(P)-binding Rossmann-fold domains"/>
    <property type="match status" value="1"/>
</dbReference>
<accession>A0A1M2W4P7</accession>
<dbReference type="OMA" id="KGRDNIH"/>
<organism evidence="1 2">
    <name type="scientific">Trametes pubescens</name>
    <name type="common">White-rot fungus</name>
    <dbReference type="NCBI Taxonomy" id="154538"/>
    <lineage>
        <taxon>Eukaryota</taxon>
        <taxon>Fungi</taxon>
        <taxon>Dikarya</taxon>
        <taxon>Basidiomycota</taxon>
        <taxon>Agaricomycotina</taxon>
        <taxon>Agaricomycetes</taxon>
        <taxon>Polyporales</taxon>
        <taxon>Polyporaceae</taxon>
        <taxon>Trametes</taxon>
    </lineage>
</organism>
<comment type="caution">
    <text evidence="1">The sequence shown here is derived from an EMBL/GenBank/DDBJ whole genome shotgun (WGS) entry which is preliminary data.</text>
</comment>
<dbReference type="Gene3D" id="3.40.50.720">
    <property type="entry name" value="NAD(P)-binding Rossmann-like Domain"/>
    <property type="match status" value="1"/>
</dbReference>
<protein>
    <recommendedName>
        <fullName evidence="3">NAD(P)-binding protein</fullName>
    </recommendedName>
</protein>
<reference evidence="1 2" key="1">
    <citation type="submission" date="2016-10" db="EMBL/GenBank/DDBJ databases">
        <title>Genome sequence of the basidiomycete white-rot fungus Trametes pubescens.</title>
        <authorList>
            <person name="Makela M.R."/>
            <person name="Granchi Z."/>
            <person name="Peng M."/>
            <person name="De Vries R.P."/>
            <person name="Grigoriev I."/>
            <person name="Riley R."/>
            <person name="Hilden K."/>
        </authorList>
    </citation>
    <scope>NUCLEOTIDE SEQUENCE [LARGE SCALE GENOMIC DNA]</scope>
    <source>
        <strain evidence="1 2">FBCC735</strain>
    </source>
</reference>
<dbReference type="InterPro" id="IPR002347">
    <property type="entry name" value="SDR_fam"/>
</dbReference>
<dbReference type="InterPro" id="IPR036291">
    <property type="entry name" value="NAD(P)-bd_dom_sf"/>
</dbReference>
<dbReference type="OrthoDB" id="7289984at2759"/>
<name>A0A1M2W4P7_TRAPU</name>
<dbReference type="PANTHER" id="PTHR45458:SF1">
    <property type="entry name" value="SHORT CHAIN DEHYDROGENASE"/>
    <property type="match status" value="1"/>
</dbReference>
<dbReference type="PRINTS" id="PR00081">
    <property type="entry name" value="GDHRDH"/>
</dbReference>
<proteinExistence type="predicted"/>
<gene>
    <name evidence="1" type="ORF">TRAPUB_8674</name>
</gene>
<dbReference type="EMBL" id="MNAD01000239">
    <property type="protein sequence ID" value="OJT14763.1"/>
    <property type="molecule type" value="Genomic_DNA"/>
</dbReference>
<dbReference type="InterPro" id="IPR052184">
    <property type="entry name" value="SDR_enzymes"/>
</dbReference>
<dbReference type="PANTHER" id="PTHR45458">
    <property type="entry name" value="SHORT-CHAIN DEHYDROGENASE/REDUCTASE SDR"/>
    <property type="match status" value="1"/>
</dbReference>
<dbReference type="AlphaFoldDB" id="A0A1M2W4P7"/>
<evidence type="ECO:0008006" key="3">
    <source>
        <dbReference type="Google" id="ProtNLM"/>
    </source>
</evidence>
<dbReference type="Proteomes" id="UP000184267">
    <property type="component" value="Unassembled WGS sequence"/>
</dbReference>
<keyword evidence="2" id="KW-1185">Reference proteome</keyword>
<evidence type="ECO:0000313" key="1">
    <source>
        <dbReference type="EMBL" id="OJT14763.1"/>
    </source>
</evidence>